<reference evidence="1" key="1">
    <citation type="submission" date="2020-07" db="EMBL/GenBank/DDBJ databases">
        <authorList>
            <person name="Lin J."/>
        </authorList>
    </citation>
    <scope>NUCLEOTIDE SEQUENCE</scope>
</reference>
<sequence>MQPKPLSLVHSSTGKLLAFRRSPRLAAKNKGTRKSSLQKAQALMCKKVKMTILATKAARSTSAASSSSSSVADLPHPPLLQQTSNEQHTTHLGMEVVHELRLVDLPILNKSFTWTNGRCTPTLERLDRAFVSSDWLLAFPRSTLRALPRPRSNHTPLVLSAYSFIPTANIFRFETFWLRYQAVNDVISRAWNSIQPSLSSKIRQQATRCLLWIDWLDKAEERRILTTLERCLRPRLKVRYEELCLQDELKWKQRSRVQWLKARDANTRFFHLKANGRRNLNFISRLSDGSSMLSSPQPIGDHLFSFFSDQLGMEHASSATINLREIYRDELLDLSSLQAPFSLLEVRKALFSYAPEKAPRPDGLPMIFCQRFWNLLKLDIMAVFNSLYSANADLNELNSS</sequence>
<dbReference type="AlphaFoldDB" id="A0A6V7NEY6"/>
<accession>A0A6V7NEY6</accession>
<protein>
    <submittedName>
        <fullName evidence="1">Uncharacterized protein</fullName>
    </submittedName>
</protein>
<dbReference type="SUPFAM" id="SSF56219">
    <property type="entry name" value="DNase I-like"/>
    <property type="match status" value="1"/>
</dbReference>
<dbReference type="InterPro" id="IPR036691">
    <property type="entry name" value="Endo/exonu/phosph_ase_sf"/>
</dbReference>
<evidence type="ECO:0000313" key="1">
    <source>
        <dbReference type="EMBL" id="CAD1816994.1"/>
    </source>
</evidence>
<name>A0A6V7NEY6_ANACO</name>
<proteinExistence type="predicted"/>
<dbReference type="EMBL" id="LR862129">
    <property type="protein sequence ID" value="CAD1816994.1"/>
    <property type="molecule type" value="Genomic_DNA"/>
</dbReference>
<gene>
    <name evidence="1" type="ORF">CB5_LOCUS205</name>
</gene>
<organism evidence="1">
    <name type="scientific">Ananas comosus var. bracteatus</name>
    <name type="common">red pineapple</name>
    <dbReference type="NCBI Taxonomy" id="296719"/>
    <lineage>
        <taxon>Eukaryota</taxon>
        <taxon>Viridiplantae</taxon>
        <taxon>Streptophyta</taxon>
        <taxon>Embryophyta</taxon>
        <taxon>Tracheophyta</taxon>
        <taxon>Spermatophyta</taxon>
        <taxon>Magnoliopsida</taxon>
        <taxon>Liliopsida</taxon>
        <taxon>Poales</taxon>
        <taxon>Bromeliaceae</taxon>
        <taxon>Bromelioideae</taxon>
        <taxon>Ananas</taxon>
    </lineage>
</organism>
<dbReference type="PANTHER" id="PTHR33710:SF48">
    <property type="entry name" value="OS02G0307075 PROTEIN"/>
    <property type="match status" value="1"/>
</dbReference>
<dbReference type="PANTHER" id="PTHR33710">
    <property type="entry name" value="BNAC02G09200D PROTEIN"/>
    <property type="match status" value="1"/>
</dbReference>